<sequence length="145" mass="16093">MIIFLRIACTGMLPRPPKSLPLALSWRKKVSPVSKIEAPFALELRLAVNSINPWFIVLNFGFRDCFGVYGEMGNGFGSSSSSSSEDKKDLEVNRSNKAKQKRRKKPFWLFLSSKSHMVNTHIVTVTAGLYPGVEEFGLSTATSPP</sequence>
<evidence type="ECO:0000313" key="3">
    <source>
        <dbReference type="Proteomes" id="UP000006729"/>
    </source>
</evidence>
<reference evidence="2 3" key="1">
    <citation type="journal article" date="2006" name="Science">
        <title>The genome of black cottonwood, Populus trichocarpa (Torr. &amp; Gray).</title>
        <authorList>
            <person name="Tuskan G.A."/>
            <person name="Difazio S."/>
            <person name="Jansson S."/>
            <person name="Bohlmann J."/>
            <person name="Grigoriev I."/>
            <person name="Hellsten U."/>
            <person name="Putnam N."/>
            <person name="Ralph S."/>
            <person name="Rombauts S."/>
            <person name="Salamov A."/>
            <person name="Schein J."/>
            <person name="Sterck L."/>
            <person name="Aerts A."/>
            <person name="Bhalerao R.R."/>
            <person name="Bhalerao R.P."/>
            <person name="Blaudez D."/>
            <person name="Boerjan W."/>
            <person name="Brun A."/>
            <person name="Brunner A."/>
            <person name="Busov V."/>
            <person name="Campbell M."/>
            <person name="Carlson J."/>
            <person name="Chalot M."/>
            <person name="Chapman J."/>
            <person name="Chen G.L."/>
            <person name="Cooper D."/>
            <person name="Coutinho P.M."/>
            <person name="Couturier J."/>
            <person name="Covert S."/>
            <person name="Cronk Q."/>
            <person name="Cunningham R."/>
            <person name="Davis J."/>
            <person name="Degroeve S."/>
            <person name="Dejardin A."/>
            <person name="Depamphilis C."/>
            <person name="Detter J."/>
            <person name="Dirks B."/>
            <person name="Dubchak I."/>
            <person name="Duplessis S."/>
            <person name="Ehlting J."/>
            <person name="Ellis B."/>
            <person name="Gendler K."/>
            <person name="Goodstein D."/>
            <person name="Gribskov M."/>
            <person name="Grimwood J."/>
            <person name="Groover A."/>
            <person name="Gunter L."/>
            <person name="Hamberger B."/>
            <person name="Heinze B."/>
            <person name="Helariutta Y."/>
            <person name="Henrissat B."/>
            <person name="Holligan D."/>
            <person name="Holt R."/>
            <person name="Huang W."/>
            <person name="Islam-Faridi N."/>
            <person name="Jones S."/>
            <person name="Jones-Rhoades M."/>
            <person name="Jorgensen R."/>
            <person name="Joshi C."/>
            <person name="Kangasjarvi J."/>
            <person name="Karlsson J."/>
            <person name="Kelleher C."/>
            <person name="Kirkpatrick R."/>
            <person name="Kirst M."/>
            <person name="Kohler A."/>
            <person name="Kalluri U."/>
            <person name="Larimer F."/>
            <person name="Leebens-Mack J."/>
            <person name="Leple J.C."/>
            <person name="Locascio P."/>
            <person name="Lou Y."/>
            <person name="Lucas S."/>
            <person name="Martin F."/>
            <person name="Montanini B."/>
            <person name="Napoli C."/>
            <person name="Nelson D.R."/>
            <person name="Nelson C."/>
            <person name="Nieminen K."/>
            <person name="Nilsson O."/>
            <person name="Pereda V."/>
            <person name="Peter G."/>
            <person name="Philippe R."/>
            <person name="Pilate G."/>
            <person name="Poliakov A."/>
            <person name="Razumovskaya J."/>
            <person name="Richardson P."/>
            <person name="Rinaldi C."/>
            <person name="Ritland K."/>
            <person name="Rouze P."/>
            <person name="Ryaboy D."/>
            <person name="Schmutz J."/>
            <person name="Schrader J."/>
            <person name="Segerman B."/>
            <person name="Shin H."/>
            <person name="Siddiqui A."/>
            <person name="Sterky F."/>
            <person name="Terry A."/>
            <person name="Tsai C.J."/>
            <person name="Uberbacher E."/>
            <person name="Unneberg P."/>
            <person name="Vahala J."/>
            <person name="Wall K."/>
            <person name="Wessler S."/>
            <person name="Yang G."/>
            <person name="Yin T."/>
            <person name="Douglas C."/>
            <person name="Marra M."/>
            <person name="Sandberg G."/>
            <person name="Van de Peer Y."/>
            <person name="Rokhsar D."/>
        </authorList>
    </citation>
    <scope>NUCLEOTIDE SEQUENCE [LARGE SCALE GENOMIC DNA]</scope>
    <source>
        <strain evidence="3">cv. Nisqually</strain>
    </source>
</reference>
<evidence type="ECO:0000313" key="2">
    <source>
        <dbReference type="EMBL" id="PNS90706.2"/>
    </source>
</evidence>
<feature type="compositionally biased region" description="Basic and acidic residues" evidence="1">
    <location>
        <begin position="84"/>
        <end position="94"/>
    </location>
</feature>
<protein>
    <submittedName>
        <fullName evidence="2">Uncharacterized protein</fullName>
    </submittedName>
</protein>
<dbReference type="Proteomes" id="UP000006729">
    <property type="component" value="Chromosome 19"/>
</dbReference>
<evidence type="ECO:0000256" key="1">
    <source>
        <dbReference type="SAM" id="MobiDB-lite"/>
    </source>
</evidence>
<gene>
    <name evidence="2" type="ORF">POPTR_019G056900</name>
</gene>
<dbReference type="InParanoid" id="A0A2K1WQ93"/>
<dbReference type="AlphaFoldDB" id="A0A2K1WQ93"/>
<keyword evidence="3" id="KW-1185">Reference proteome</keyword>
<feature type="region of interest" description="Disordered" evidence="1">
    <location>
        <begin position="76"/>
        <end position="103"/>
    </location>
</feature>
<dbReference type="EMBL" id="CM009308">
    <property type="protein sequence ID" value="PNS90706.2"/>
    <property type="molecule type" value="Genomic_DNA"/>
</dbReference>
<name>A0A2K1WQ93_POPTR</name>
<proteinExistence type="predicted"/>
<accession>A0A2K1WQ93</accession>
<organism evidence="2 3">
    <name type="scientific">Populus trichocarpa</name>
    <name type="common">Western balsam poplar</name>
    <name type="synonym">Populus balsamifera subsp. trichocarpa</name>
    <dbReference type="NCBI Taxonomy" id="3694"/>
    <lineage>
        <taxon>Eukaryota</taxon>
        <taxon>Viridiplantae</taxon>
        <taxon>Streptophyta</taxon>
        <taxon>Embryophyta</taxon>
        <taxon>Tracheophyta</taxon>
        <taxon>Spermatophyta</taxon>
        <taxon>Magnoliopsida</taxon>
        <taxon>eudicotyledons</taxon>
        <taxon>Gunneridae</taxon>
        <taxon>Pentapetalae</taxon>
        <taxon>rosids</taxon>
        <taxon>fabids</taxon>
        <taxon>Malpighiales</taxon>
        <taxon>Salicaceae</taxon>
        <taxon>Saliceae</taxon>
        <taxon>Populus</taxon>
    </lineage>
</organism>